<name>A0ABD0KSR5_9CAEN</name>
<sequence>MLKICATSQMESGARFLSVDPHRKQITIFDPSASGYVTSANRRTGIAAPKMFAFDAVFSPDDSLTEMCAASLSEIVQAVVSGADGCLFTYGYSKTGNFTITFSTPDTAGAPQIAVYNSFKFVFLIVVSFSRILYFIAYRS</sequence>
<comment type="caution">
    <text evidence="5">Lacks conserved residue(s) required for the propagation of feature annotation.</text>
</comment>
<dbReference type="Gene3D" id="3.40.850.10">
    <property type="entry name" value="Kinesin motor domain"/>
    <property type="match status" value="1"/>
</dbReference>
<keyword evidence="2" id="KW-0547">Nucleotide-binding</keyword>
<dbReference type="InterPro" id="IPR001752">
    <property type="entry name" value="Kinesin_motor_dom"/>
</dbReference>
<keyword evidence="6" id="KW-0812">Transmembrane</keyword>
<keyword evidence="6" id="KW-0472">Membrane</keyword>
<comment type="similarity">
    <text evidence="5">Belongs to the TRAFAC class myosin-kinesin ATPase superfamily. Kinesin family.</text>
</comment>
<dbReference type="GO" id="GO:0005524">
    <property type="term" value="F:ATP binding"/>
    <property type="evidence" value="ECO:0007669"/>
    <property type="project" value="UniProtKB-KW"/>
</dbReference>
<evidence type="ECO:0000256" key="3">
    <source>
        <dbReference type="ARBA" id="ARBA00022840"/>
    </source>
</evidence>
<keyword evidence="4" id="KW-0206">Cytoskeleton</keyword>
<evidence type="ECO:0000256" key="2">
    <source>
        <dbReference type="ARBA" id="ARBA00022741"/>
    </source>
</evidence>
<keyword evidence="9" id="KW-1185">Reference proteome</keyword>
<accession>A0ABD0KSR5</accession>
<feature type="transmembrane region" description="Helical" evidence="6">
    <location>
        <begin position="121"/>
        <end position="138"/>
    </location>
</feature>
<dbReference type="AlphaFoldDB" id="A0ABD0KSR5"/>
<dbReference type="Proteomes" id="UP001519460">
    <property type="component" value="Unassembled WGS sequence"/>
</dbReference>
<dbReference type="PANTHER" id="PTHR21608:SF7">
    <property type="entry name" value="KINESIN-LIKE PROTEIN CG14535"/>
    <property type="match status" value="1"/>
</dbReference>
<evidence type="ECO:0000256" key="5">
    <source>
        <dbReference type="PROSITE-ProRule" id="PRU00283"/>
    </source>
</evidence>
<evidence type="ECO:0000259" key="7">
    <source>
        <dbReference type="PROSITE" id="PS50067"/>
    </source>
</evidence>
<comment type="subcellular location">
    <subcellularLocation>
        <location evidence="1">Cytoplasm</location>
        <location evidence="1">Cytoskeleton</location>
    </subcellularLocation>
</comment>
<dbReference type="PANTHER" id="PTHR21608">
    <property type="entry name" value="KINESIN-LIKE PROTEIN CG14535"/>
    <property type="match status" value="1"/>
</dbReference>
<evidence type="ECO:0000313" key="9">
    <source>
        <dbReference type="Proteomes" id="UP001519460"/>
    </source>
</evidence>
<reference evidence="8 9" key="1">
    <citation type="journal article" date="2023" name="Sci. Data">
        <title>Genome assembly of the Korean intertidal mud-creeper Batillaria attramentaria.</title>
        <authorList>
            <person name="Patra A.K."/>
            <person name="Ho P.T."/>
            <person name="Jun S."/>
            <person name="Lee S.J."/>
            <person name="Kim Y."/>
            <person name="Won Y.J."/>
        </authorList>
    </citation>
    <scope>NUCLEOTIDE SEQUENCE [LARGE SCALE GENOMIC DNA]</scope>
    <source>
        <strain evidence="8">Wonlab-2016</strain>
    </source>
</reference>
<evidence type="ECO:0000256" key="4">
    <source>
        <dbReference type="ARBA" id="ARBA00023212"/>
    </source>
</evidence>
<dbReference type="PROSITE" id="PS50067">
    <property type="entry name" value="KINESIN_MOTOR_2"/>
    <property type="match status" value="1"/>
</dbReference>
<dbReference type="InterPro" id="IPR027640">
    <property type="entry name" value="Kinesin-like_fam"/>
</dbReference>
<evidence type="ECO:0000313" key="8">
    <source>
        <dbReference type="EMBL" id="KAK7490177.1"/>
    </source>
</evidence>
<feature type="non-terminal residue" evidence="8">
    <location>
        <position position="140"/>
    </location>
</feature>
<protein>
    <recommendedName>
        <fullName evidence="7">Kinesin motor domain-containing protein</fullName>
    </recommendedName>
</protein>
<proteinExistence type="inferred from homology"/>
<keyword evidence="3" id="KW-0067">ATP-binding</keyword>
<keyword evidence="4" id="KW-0963">Cytoplasm</keyword>
<gene>
    <name evidence="8" type="ORF">BaRGS_00018522</name>
</gene>
<keyword evidence="6" id="KW-1133">Transmembrane helix</keyword>
<dbReference type="Pfam" id="PF00225">
    <property type="entry name" value="Kinesin"/>
    <property type="match status" value="1"/>
</dbReference>
<dbReference type="EMBL" id="JACVVK020000129">
    <property type="protein sequence ID" value="KAK7490177.1"/>
    <property type="molecule type" value="Genomic_DNA"/>
</dbReference>
<organism evidence="8 9">
    <name type="scientific">Batillaria attramentaria</name>
    <dbReference type="NCBI Taxonomy" id="370345"/>
    <lineage>
        <taxon>Eukaryota</taxon>
        <taxon>Metazoa</taxon>
        <taxon>Spiralia</taxon>
        <taxon>Lophotrochozoa</taxon>
        <taxon>Mollusca</taxon>
        <taxon>Gastropoda</taxon>
        <taxon>Caenogastropoda</taxon>
        <taxon>Sorbeoconcha</taxon>
        <taxon>Cerithioidea</taxon>
        <taxon>Batillariidae</taxon>
        <taxon>Batillaria</taxon>
    </lineage>
</organism>
<evidence type="ECO:0000256" key="1">
    <source>
        <dbReference type="ARBA" id="ARBA00004245"/>
    </source>
</evidence>
<dbReference type="InterPro" id="IPR027417">
    <property type="entry name" value="P-loop_NTPase"/>
</dbReference>
<feature type="domain" description="Kinesin motor" evidence="7">
    <location>
        <begin position="1"/>
        <end position="140"/>
    </location>
</feature>
<dbReference type="GO" id="GO:0005856">
    <property type="term" value="C:cytoskeleton"/>
    <property type="evidence" value="ECO:0007669"/>
    <property type="project" value="UniProtKB-SubCell"/>
</dbReference>
<dbReference type="InterPro" id="IPR036961">
    <property type="entry name" value="Kinesin_motor_dom_sf"/>
</dbReference>
<dbReference type="SUPFAM" id="SSF52540">
    <property type="entry name" value="P-loop containing nucleoside triphosphate hydrolases"/>
    <property type="match status" value="1"/>
</dbReference>
<comment type="caution">
    <text evidence="8">The sequence shown here is derived from an EMBL/GenBank/DDBJ whole genome shotgun (WGS) entry which is preliminary data.</text>
</comment>
<evidence type="ECO:0000256" key="6">
    <source>
        <dbReference type="SAM" id="Phobius"/>
    </source>
</evidence>